<gene>
    <name evidence="4" type="ORF">DdX_22339</name>
</gene>
<dbReference type="EMBL" id="JAKKPZ010001108">
    <property type="protein sequence ID" value="KAI1690686.1"/>
    <property type="molecule type" value="Genomic_DNA"/>
</dbReference>
<keyword evidence="3" id="KW-0472">Membrane</keyword>
<evidence type="ECO:0000313" key="5">
    <source>
        <dbReference type="Proteomes" id="UP001201812"/>
    </source>
</evidence>
<evidence type="ECO:0000256" key="2">
    <source>
        <dbReference type="SAM" id="MobiDB-lite"/>
    </source>
</evidence>
<accession>A0AAD4QQY4</accession>
<keyword evidence="1" id="KW-0175">Coiled coil</keyword>
<dbReference type="Proteomes" id="UP001201812">
    <property type="component" value="Unassembled WGS sequence"/>
</dbReference>
<name>A0AAD4QQY4_9BILA</name>
<evidence type="ECO:0000256" key="1">
    <source>
        <dbReference type="SAM" id="Coils"/>
    </source>
</evidence>
<feature type="coiled-coil region" evidence="1">
    <location>
        <begin position="460"/>
        <end position="551"/>
    </location>
</feature>
<organism evidence="4 5">
    <name type="scientific">Ditylenchus destructor</name>
    <dbReference type="NCBI Taxonomy" id="166010"/>
    <lineage>
        <taxon>Eukaryota</taxon>
        <taxon>Metazoa</taxon>
        <taxon>Ecdysozoa</taxon>
        <taxon>Nematoda</taxon>
        <taxon>Chromadorea</taxon>
        <taxon>Rhabditida</taxon>
        <taxon>Tylenchina</taxon>
        <taxon>Tylenchomorpha</taxon>
        <taxon>Sphaerularioidea</taxon>
        <taxon>Anguinidae</taxon>
        <taxon>Anguininae</taxon>
        <taxon>Ditylenchus</taxon>
    </lineage>
</organism>
<reference evidence="4" key="1">
    <citation type="submission" date="2022-01" db="EMBL/GenBank/DDBJ databases">
        <title>Genome Sequence Resource for Two Populations of Ditylenchus destructor, the Migratory Endoparasitic Phytonematode.</title>
        <authorList>
            <person name="Zhang H."/>
            <person name="Lin R."/>
            <person name="Xie B."/>
        </authorList>
    </citation>
    <scope>NUCLEOTIDE SEQUENCE</scope>
    <source>
        <strain evidence="4">BazhouSP</strain>
    </source>
</reference>
<comment type="caution">
    <text evidence="4">The sequence shown here is derived from an EMBL/GenBank/DDBJ whole genome shotgun (WGS) entry which is preliminary data.</text>
</comment>
<feature type="region of interest" description="Disordered" evidence="2">
    <location>
        <begin position="631"/>
        <end position="656"/>
    </location>
</feature>
<evidence type="ECO:0000256" key="3">
    <source>
        <dbReference type="SAM" id="Phobius"/>
    </source>
</evidence>
<feature type="compositionally biased region" description="Low complexity" evidence="2">
    <location>
        <begin position="641"/>
        <end position="656"/>
    </location>
</feature>
<feature type="compositionally biased region" description="Polar residues" evidence="2">
    <location>
        <begin position="378"/>
        <end position="387"/>
    </location>
</feature>
<protein>
    <submittedName>
        <fullName evidence="4">Uncharacterized protein</fullName>
    </submittedName>
</protein>
<dbReference type="AlphaFoldDB" id="A0AAD4QQY4"/>
<keyword evidence="5" id="KW-1185">Reference proteome</keyword>
<proteinExistence type="predicted"/>
<sequence>MVSWKTGWLRTSACGTGFIRNAPGANYQSSRLCSLLYFAKTVIIGIIMINMLITLSAVVLLYVLCDYSCYANVTAARDTSVFNHHYSSDEVLVKKRAASGTNVEIRLVALDENNLVHEIPEEGIATKFIIKLQELLSTSSRPQQCNLGSNGEMKVEVVIGSQVLEISLDNVSAETLGQEEGVNFQTLFRGVTDELSEDEKIDLDNLTWPNIAHVIELLQNPDLEIQKLFEDKAHLSAKVAQLLGRLINERKGTKQAQNAAGKMRLELDDKTKEADALAINLASEKIKKQELDDQLKSVQSNLSALKASATRLEKERDAYKAAGEKKKAELAEANNELEGKRKEIHNLEQTNTHLQGEVKKLNGRVSSLAKDLEGLRKSLQSETTGRQNAEADAKQKKATIEKINGDLEVVRKERQQLQGKADKLEIELAVQTKGRYDAEEMVRNVQEQAQKADELFGKAIEGKQRELIAAESKTKAVQEKKKEEIAQLNHEWEREKSRLERQLSTVTEAVKEMTKAFEEAKKTNQEKDAIIKKLKAKNEALMESLESMNMSLKLNKCHCPGLWRHSVIMMGYLNPVKEGGMVRQVLGMIVNGLGFGKMLPMSAGLQSDLPEIGKHFDELVKKGVIPAPNLGPNGTAAVQNGASGKKPAAAAGGKRK</sequence>
<keyword evidence="3" id="KW-0812">Transmembrane</keyword>
<keyword evidence="3" id="KW-1133">Transmembrane helix</keyword>
<evidence type="ECO:0000313" key="4">
    <source>
        <dbReference type="EMBL" id="KAI1690686.1"/>
    </source>
</evidence>
<dbReference type="Gene3D" id="1.10.287.1490">
    <property type="match status" value="1"/>
</dbReference>
<feature type="region of interest" description="Disordered" evidence="2">
    <location>
        <begin position="378"/>
        <end position="397"/>
    </location>
</feature>
<feature type="transmembrane region" description="Helical" evidence="3">
    <location>
        <begin position="37"/>
        <end position="64"/>
    </location>
</feature>